<dbReference type="EMBL" id="SJJR01000006">
    <property type="protein sequence ID" value="TCB97594.1"/>
    <property type="molecule type" value="Genomic_DNA"/>
</dbReference>
<organism evidence="2 3">
    <name type="scientific">Micromonospora zingiberis</name>
    <dbReference type="NCBI Taxonomy" id="2053011"/>
    <lineage>
        <taxon>Bacteria</taxon>
        <taxon>Bacillati</taxon>
        <taxon>Actinomycetota</taxon>
        <taxon>Actinomycetes</taxon>
        <taxon>Micromonosporales</taxon>
        <taxon>Micromonosporaceae</taxon>
        <taxon>Micromonospora</taxon>
    </lineage>
</organism>
<dbReference type="RefSeq" id="WP_131303641.1">
    <property type="nucleotide sequence ID" value="NZ_SJJR01000006.1"/>
</dbReference>
<keyword evidence="1" id="KW-1133">Transmembrane helix</keyword>
<gene>
    <name evidence="2" type="ORF">E0H26_11800</name>
</gene>
<protein>
    <submittedName>
        <fullName evidence="2">Uncharacterized protein</fullName>
    </submittedName>
</protein>
<feature type="transmembrane region" description="Helical" evidence="1">
    <location>
        <begin position="6"/>
        <end position="23"/>
    </location>
</feature>
<name>A0A4R0GJ83_9ACTN</name>
<dbReference type="AlphaFoldDB" id="A0A4R0GJ83"/>
<evidence type="ECO:0000313" key="2">
    <source>
        <dbReference type="EMBL" id="TCB97594.1"/>
    </source>
</evidence>
<proteinExistence type="predicted"/>
<dbReference type="Proteomes" id="UP000292274">
    <property type="component" value="Unassembled WGS sequence"/>
</dbReference>
<evidence type="ECO:0000256" key="1">
    <source>
        <dbReference type="SAM" id="Phobius"/>
    </source>
</evidence>
<comment type="caution">
    <text evidence="2">The sequence shown here is derived from an EMBL/GenBank/DDBJ whole genome shotgun (WGS) entry which is preliminary data.</text>
</comment>
<feature type="transmembrane region" description="Helical" evidence="1">
    <location>
        <begin position="53"/>
        <end position="71"/>
    </location>
</feature>
<keyword evidence="3" id="KW-1185">Reference proteome</keyword>
<reference evidence="2 3" key="1">
    <citation type="submission" date="2019-02" db="EMBL/GenBank/DDBJ databases">
        <title>Jishengella sp. nov., isolated from a root of Zingiber montanum.</title>
        <authorList>
            <person name="Kuncharoen N."/>
            <person name="Kudo T."/>
            <person name="Masahiro Y."/>
            <person name="Ohkuma M."/>
            <person name="Tanasupawat S."/>
        </authorList>
    </citation>
    <scope>NUCLEOTIDE SEQUENCE [LARGE SCALE GENOMIC DNA]</scope>
    <source>
        <strain evidence="2 3">PLAI 1-1</strain>
    </source>
</reference>
<evidence type="ECO:0000313" key="3">
    <source>
        <dbReference type="Proteomes" id="UP000292274"/>
    </source>
</evidence>
<keyword evidence="1" id="KW-0812">Transmembrane</keyword>
<accession>A0A4R0GJ83</accession>
<keyword evidence="1" id="KW-0472">Membrane</keyword>
<sequence length="72" mass="7729">MRHLVIAYGAGVITGVLATWEAARRWERAAWAWSWAAGWLSEAAWLAREAAGWIAGVVLVLAAAGVAVWLAL</sequence>